<feature type="domain" description="SHSP" evidence="4">
    <location>
        <begin position="101"/>
        <end position="143"/>
    </location>
</feature>
<evidence type="ECO:0000256" key="2">
    <source>
        <dbReference type="PROSITE-ProRule" id="PRU00285"/>
    </source>
</evidence>
<proteinExistence type="inferred from homology"/>
<sequence>MAVLLPPYKYFFSGSQDFTKCDRPQVCCPHLCLLKKPKSSLLLLAVPFSSEMSLIPSFFGNRSSVYDPFSLDFWDSPLQGFPFNTSLISPSRGSRPGWDSETSAFAHTRVDWKETPEAHVFKADLPGVNKEEVKVEVQDGRIL</sequence>
<gene>
    <name evidence="5" type="primary">HSP18.2_1</name>
    <name evidence="5" type="ORF">g.113939</name>
</gene>
<reference evidence="5" key="1">
    <citation type="submission" date="2015-07" db="EMBL/GenBank/DDBJ databases">
        <title>Transcriptome Assembly of Anthurium amnicola.</title>
        <authorList>
            <person name="Suzuki J."/>
        </authorList>
    </citation>
    <scope>NUCLEOTIDE SEQUENCE</scope>
</reference>
<feature type="non-terminal residue" evidence="5">
    <location>
        <position position="143"/>
    </location>
</feature>
<evidence type="ECO:0000256" key="1">
    <source>
        <dbReference type="ARBA" id="ARBA00023016"/>
    </source>
</evidence>
<evidence type="ECO:0000256" key="3">
    <source>
        <dbReference type="RuleBase" id="RU003616"/>
    </source>
</evidence>
<name>A0A1D1YWY8_9ARAE</name>
<accession>A0A1D1YWY8</accession>
<dbReference type="Pfam" id="PF00011">
    <property type="entry name" value="HSP20"/>
    <property type="match status" value="1"/>
</dbReference>
<dbReference type="Gene3D" id="2.60.40.790">
    <property type="match status" value="1"/>
</dbReference>
<protein>
    <submittedName>
        <fullName evidence="5">18. class I heat shock protein</fullName>
    </submittedName>
</protein>
<evidence type="ECO:0000259" key="4">
    <source>
        <dbReference type="PROSITE" id="PS01031"/>
    </source>
</evidence>
<dbReference type="PROSITE" id="PS01031">
    <property type="entry name" value="SHSP"/>
    <property type="match status" value="1"/>
</dbReference>
<comment type="similarity">
    <text evidence="2 3">Belongs to the small heat shock protein (HSP20) family.</text>
</comment>
<organism evidence="5">
    <name type="scientific">Anthurium amnicola</name>
    <dbReference type="NCBI Taxonomy" id="1678845"/>
    <lineage>
        <taxon>Eukaryota</taxon>
        <taxon>Viridiplantae</taxon>
        <taxon>Streptophyta</taxon>
        <taxon>Embryophyta</taxon>
        <taxon>Tracheophyta</taxon>
        <taxon>Spermatophyta</taxon>
        <taxon>Magnoliopsida</taxon>
        <taxon>Liliopsida</taxon>
        <taxon>Araceae</taxon>
        <taxon>Pothoideae</taxon>
        <taxon>Potheae</taxon>
        <taxon>Anthurium</taxon>
    </lineage>
</organism>
<dbReference type="SUPFAM" id="SSF49764">
    <property type="entry name" value="HSP20-like chaperones"/>
    <property type="match status" value="1"/>
</dbReference>
<evidence type="ECO:0000313" key="5">
    <source>
        <dbReference type="EMBL" id="JAT59178.1"/>
    </source>
</evidence>
<dbReference type="EMBL" id="GDJX01008758">
    <property type="protein sequence ID" value="JAT59178.1"/>
    <property type="molecule type" value="Transcribed_RNA"/>
</dbReference>
<dbReference type="InterPro" id="IPR002068">
    <property type="entry name" value="A-crystallin/Hsp20_dom"/>
</dbReference>
<dbReference type="InterPro" id="IPR031107">
    <property type="entry name" value="Small_HSP"/>
</dbReference>
<dbReference type="InterPro" id="IPR008978">
    <property type="entry name" value="HSP20-like_chaperone"/>
</dbReference>
<keyword evidence="1 5" id="KW-0346">Stress response</keyword>
<dbReference type="PANTHER" id="PTHR11527">
    <property type="entry name" value="HEAT-SHOCK PROTEIN 20 FAMILY MEMBER"/>
    <property type="match status" value="1"/>
</dbReference>
<dbReference type="AlphaFoldDB" id="A0A1D1YWY8"/>